<evidence type="ECO:0000256" key="15">
    <source>
        <dbReference type="ARBA" id="ARBA00063494"/>
    </source>
</evidence>
<dbReference type="InterPro" id="IPR014729">
    <property type="entry name" value="Rossmann-like_a/b/a_fold"/>
</dbReference>
<keyword evidence="12 17" id="KW-0030">Aminoacyl-tRNA synthetase</keyword>
<gene>
    <name evidence="21" type="ORF">CEUTPL_LOCUS12638</name>
</gene>
<keyword evidence="22" id="KW-1185">Reference proteome</keyword>
<evidence type="ECO:0000256" key="16">
    <source>
        <dbReference type="ARBA" id="ARBA00069879"/>
    </source>
</evidence>
<dbReference type="InterPro" id="IPR001412">
    <property type="entry name" value="aa-tRNA-synth_I_CS"/>
</dbReference>
<feature type="domain" description="Methionyl/Valyl/Leucyl/Isoleucyl-tRNA synthetase anticodon-binding" evidence="19">
    <location>
        <begin position="702"/>
        <end position="853"/>
    </location>
</feature>
<dbReference type="Pfam" id="PF08264">
    <property type="entry name" value="Anticodon_1"/>
    <property type="match status" value="1"/>
</dbReference>
<dbReference type="Gene3D" id="1.10.730.10">
    <property type="entry name" value="Isoleucyl-tRNA Synthetase, Domain 1"/>
    <property type="match status" value="1"/>
</dbReference>
<dbReference type="GO" id="GO:0006428">
    <property type="term" value="P:isoleucyl-tRNA aminoacylation"/>
    <property type="evidence" value="ECO:0007669"/>
    <property type="project" value="InterPro"/>
</dbReference>
<dbReference type="InterPro" id="IPR009008">
    <property type="entry name" value="Val/Leu/Ile-tRNA-synth_edit"/>
</dbReference>
<protein>
    <recommendedName>
        <fullName evidence="16">Isoleucine--tRNA ligase, cytoplasmic</fullName>
        <ecNumber evidence="4">6.1.1.5</ecNumber>
    </recommendedName>
    <alternativeName>
        <fullName evidence="13">Isoleucyl-tRNA synthetase</fullName>
    </alternativeName>
</protein>
<comment type="subcellular location">
    <subcellularLocation>
        <location evidence="2">Cytoplasm</location>
        <location evidence="2">Cytosol</location>
    </subcellularLocation>
</comment>
<comment type="similarity">
    <text evidence="3 17">Belongs to the class-I aminoacyl-tRNA synthetase family.</text>
</comment>
<evidence type="ECO:0000259" key="20">
    <source>
        <dbReference type="Pfam" id="PF23567"/>
    </source>
</evidence>
<evidence type="ECO:0000256" key="12">
    <source>
        <dbReference type="ARBA" id="ARBA00023146"/>
    </source>
</evidence>
<dbReference type="NCBIfam" id="TIGR00392">
    <property type="entry name" value="ileS"/>
    <property type="match status" value="1"/>
</dbReference>
<evidence type="ECO:0000256" key="17">
    <source>
        <dbReference type="RuleBase" id="RU363035"/>
    </source>
</evidence>
<dbReference type="Pfam" id="PF19302">
    <property type="entry name" value="DUF5915"/>
    <property type="match status" value="1"/>
</dbReference>
<dbReference type="FunFam" id="3.40.50.620:FF:000414">
    <property type="entry name" value="Isoleucine--tRNA ligase, cytoplasmic-like"/>
    <property type="match status" value="1"/>
</dbReference>
<evidence type="ECO:0000256" key="2">
    <source>
        <dbReference type="ARBA" id="ARBA00004514"/>
    </source>
</evidence>
<dbReference type="CDD" id="cd00818">
    <property type="entry name" value="IleRS_core"/>
    <property type="match status" value="1"/>
</dbReference>
<dbReference type="Pfam" id="PF00133">
    <property type="entry name" value="tRNA-synt_1"/>
    <property type="match status" value="1"/>
</dbReference>
<comment type="function">
    <text evidence="1">Catalyzes the specific attachment of an amino acid to its cognate tRNA in a 2 step reaction: the amino acid (AA) is first activated by ATP to form AA-AMP and then transferred to the acceptor end of the tRNA.</text>
</comment>
<dbReference type="InterPro" id="IPR002300">
    <property type="entry name" value="aa-tRNA-synth_Ia"/>
</dbReference>
<dbReference type="OrthoDB" id="1706657at2759"/>
<evidence type="ECO:0000256" key="5">
    <source>
        <dbReference type="ARBA" id="ARBA00022490"/>
    </source>
</evidence>
<evidence type="ECO:0000259" key="19">
    <source>
        <dbReference type="Pfam" id="PF08264"/>
    </source>
</evidence>
<dbReference type="PROSITE" id="PS00178">
    <property type="entry name" value="AA_TRNA_LIGASE_I"/>
    <property type="match status" value="1"/>
</dbReference>
<reference evidence="21" key="1">
    <citation type="submission" date="2022-01" db="EMBL/GenBank/DDBJ databases">
        <authorList>
            <person name="King R."/>
        </authorList>
    </citation>
    <scope>NUCLEOTIDE SEQUENCE</scope>
</reference>
<dbReference type="Proteomes" id="UP001152799">
    <property type="component" value="Chromosome 8"/>
</dbReference>
<dbReference type="SUPFAM" id="SSF52374">
    <property type="entry name" value="Nucleotidylyl transferase"/>
    <property type="match status" value="1"/>
</dbReference>
<evidence type="ECO:0000259" key="18">
    <source>
        <dbReference type="Pfam" id="PF00133"/>
    </source>
</evidence>
<evidence type="ECO:0000256" key="3">
    <source>
        <dbReference type="ARBA" id="ARBA00005594"/>
    </source>
</evidence>
<dbReference type="AlphaFoldDB" id="A0A9N9MXX5"/>
<proteinExistence type="inferred from homology"/>
<dbReference type="PRINTS" id="PR00984">
    <property type="entry name" value="TRNASYNTHILE"/>
</dbReference>
<dbReference type="InterPro" id="IPR013155">
    <property type="entry name" value="M/V/L/I-tRNA-synth_anticd-bd"/>
</dbReference>
<dbReference type="Gene3D" id="3.40.50.620">
    <property type="entry name" value="HUPs"/>
    <property type="match status" value="2"/>
</dbReference>
<dbReference type="Pfam" id="PF23567">
    <property type="entry name" value="Ubiquitin_IARS1"/>
    <property type="match status" value="1"/>
</dbReference>
<dbReference type="InterPro" id="IPR009080">
    <property type="entry name" value="tRNAsynth_Ia_anticodon-bd"/>
</dbReference>
<evidence type="ECO:0000256" key="10">
    <source>
        <dbReference type="ARBA" id="ARBA00022917"/>
    </source>
</evidence>
<feature type="domain" description="Isoleucine--tRNA ligase cytoplasmic ubiquitin-like" evidence="20">
    <location>
        <begin position="1081"/>
        <end position="1159"/>
    </location>
</feature>
<evidence type="ECO:0000313" key="21">
    <source>
        <dbReference type="EMBL" id="CAG9772219.1"/>
    </source>
</evidence>
<dbReference type="GO" id="GO:0005524">
    <property type="term" value="F:ATP binding"/>
    <property type="evidence" value="ECO:0007669"/>
    <property type="project" value="UniProtKB-KW"/>
</dbReference>
<dbReference type="GO" id="GO:0004822">
    <property type="term" value="F:isoleucine-tRNA ligase activity"/>
    <property type="evidence" value="ECO:0007669"/>
    <property type="project" value="UniProtKB-EC"/>
</dbReference>
<organism evidence="21 22">
    <name type="scientific">Ceutorhynchus assimilis</name>
    <name type="common">cabbage seed weevil</name>
    <dbReference type="NCBI Taxonomy" id="467358"/>
    <lineage>
        <taxon>Eukaryota</taxon>
        <taxon>Metazoa</taxon>
        <taxon>Ecdysozoa</taxon>
        <taxon>Arthropoda</taxon>
        <taxon>Hexapoda</taxon>
        <taxon>Insecta</taxon>
        <taxon>Pterygota</taxon>
        <taxon>Neoptera</taxon>
        <taxon>Endopterygota</taxon>
        <taxon>Coleoptera</taxon>
        <taxon>Polyphaga</taxon>
        <taxon>Cucujiformia</taxon>
        <taxon>Curculionidae</taxon>
        <taxon>Ceutorhynchinae</taxon>
        <taxon>Ceutorhynchus</taxon>
    </lineage>
</organism>
<keyword evidence="9 17" id="KW-0067">ATP-binding</keyword>
<evidence type="ECO:0000256" key="1">
    <source>
        <dbReference type="ARBA" id="ARBA00003170"/>
    </source>
</evidence>
<evidence type="ECO:0000256" key="13">
    <source>
        <dbReference type="ARBA" id="ARBA00032665"/>
    </source>
</evidence>
<evidence type="ECO:0000256" key="6">
    <source>
        <dbReference type="ARBA" id="ARBA00022553"/>
    </source>
</evidence>
<dbReference type="PANTHER" id="PTHR42780:SF1">
    <property type="entry name" value="ISOLEUCINE--TRNA LIGASE, CYTOPLASMIC"/>
    <property type="match status" value="1"/>
</dbReference>
<dbReference type="FunFam" id="1.10.730.10:FF:000004">
    <property type="entry name" value="Isoleucyl-tRNA synthetase, cytoplasmic"/>
    <property type="match status" value="1"/>
</dbReference>
<sequence>MSAGESIQEVPRVPETINFPTEEDKILTYWKDIKAFETCLKQSKGKPRYTFYDGPPFATGLPHYGHILAGTIKDVVTRYAHQQGFHVERRFGWDTHGLPVEFEIDKALGIKGPDDVMRMGIDKYNAECRKIVTRYSAEWEATITRLGRWIDFKNDYKTLYPWFMESVWWVFKQLFQKGLVYKGNKVMPYSTACSTPLSNFESGQNYKDVVDPAVTVSLPLINDSDNAALLVWTTTPWTLPSNMAACVHPTLEYVRLKQISTGSIFILMEARIESTFQPGDFEILKKFPGKDLEGLRYVPVFPYFEHFAEKGAFRVLVDDYVTSESGTGIVHNAPYFGEDDYRVCLVAGIITKDMEPVCPLDSIGRFVDPVTDFRGQYVKDADKNIISHLKANKRLIHQSQVKHSYPFCWRSDTPLIYRAVPSWFVRVEHMQKQLIDATAKTYWVPEFVKEKRFGNWLKEARDWAVSRNRYWGTPIPLWVSPSGDEIRCIGSISELEELTGQKITDLHRESIDHLEIPSCTPGNPPLKRVLEVFDCWFESGAMPYAQQHYPFENAKEFEDNFPADFIAEGIDQTRGWFYTLTVLSTALYGKAPYKNLVVNGLVLASDGQKMSKRKKNYPDPLEVVNKYGADALRLYLISSPVVRAENLRFKEEGVRDIIKDVFLPWYNAFRFLLQNIEVFVKENSKPFKYDHKSVIKSDNIMDKWILSFTQSLLDFVQTEMKQYHLYTVVPRLTKFIDYLTNWYVRMNRKRLKGENGEIDCYNALRTLYNVLDNIVRMMAPFAPFITENIYQVMKKLLDNSPADSIHYLMLPNADQSLIDSNIERAIARMQSVIELGRVVRDRRTVPIKYPLPEVIVIHQDTQYIEDILSLKDYIVSELNVRKISTTTDKSKFGITLRAEPDHKVLGLRLKQEFKAVTQAIKALTDKEINEMVTKGHKEICGQLIDISEVRLIFKSDSLKSDQYEVNSDNDVLILMDVTPDASMADEGTAREIINRIQKMRKKAHLVPTDEISVFYTGDGEVNRVAAEFKDFIEGTIKAQFIPADRRNPADQLIIEETQKLKDCELYIALTRAGNTNGLDMPNAKWVNVRLVGLKSKYCRGASKGVILLEVAKKVLSIDQFKFEICRLFGVEKFNLVLSNNSKINSAETLFNAQGNTVYVIPKDSDLTVPSASREAPFCKFKNFSENGVAGTYLLENPLGNPVGSLNGFRELKQMWL</sequence>
<dbReference type="GO" id="GO:0017101">
    <property type="term" value="C:aminoacyl-tRNA synthetase multienzyme complex"/>
    <property type="evidence" value="ECO:0007669"/>
    <property type="project" value="UniProtKB-ARBA"/>
</dbReference>
<dbReference type="CDD" id="cd07961">
    <property type="entry name" value="Anticodon_Ia_Ile_ABEc"/>
    <property type="match status" value="1"/>
</dbReference>
<dbReference type="SUPFAM" id="SSF50677">
    <property type="entry name" value="ValRS/IleRS/LeuRS editing domain"/>
    <property type="match status" value="1"/>
</dbReference>
<dbReference type="GO" id="GO:0000049">
    <property type="term" value="F:tRNA binding"/>
    <property type="evidence" value="ECO:0007669"/>
    <property type="project" value="InterPro"/>
</dbReference>
<dbReference type="PANTHER" id="PTHR42780">
    <property type="entry name" value="SOLEUCYL-TRNA SYNTHETASE"/>
    <property type="match status" value="1"/>
</dbReference>
<dbReference type="HAMAP" id="MF_02003">
    <property type="entry name" value="Ile_tRNA_synth_type2"/>
    <property type="match status" value="1"/>
</dbReference>
<keyword evidence="10 17" id="KW-0648">Protein biosynthesis</keyword>
<keyword evidence="7 17" id="KW-0436">Ligase</keyword>
<dbReference type="GO" id="GO:0005829">
    <property type="term" value="C:cytosol"/>
    <property type="evidence" value="ECO:0007669"/>
    <property type="project" value="UniProtKB-SubCell"/>
</dbReference>
<dbReference type="GO" id="GO:0002161">
    <property type="term" value="F:aminoacyl-tRNA deacylase activity"/>
    <property type="evidence" value="ECO:0007669"/>
    <property type="project" value="InterPro"/>
</dbReference>
<dbReference type="FunFam" id="3.40.50.620:FF:000050">
    <property type="entry name" value="Isoleucyl-tRNA synthetase,cytoplasmic"/>
    <property type="match status" value="1"/>
</dbReference>
<dbReference type="EMBL" id="OU892284">
    <property type="protein sequence ID" value="CAG9772219.1"/>
    <property type="molecule type" value="Genomic_DNA"/>
</dbReference>
<feature type="domain" description="Aminoacyl-tRNA synthetase class Ia" evidence="18">
    <location>
        <begin position="26"/>
        <end position="647"/>
    </location>
</feature>
<accession>A0A9N9MXX5</accession>
<evidence type="ECO:0000256" key="4">
    <source>
        <dbReference type="ARBA" id="ARBA00013165"/>
    </source>
</evidence>
<dbReference type="InterPro" id="IPR023586">
    <property type="entry name" value="Ile-tRNA-ligase_type2"/>
</dbReference>
<evidence type="ECO:0000256" key="7">
    <source>
        <dbReference type="ARBA" id="ARBA00022598"/>
    </source>
</evidence>
<evidence type="ECO:0000256" key="8">
    <source>
        <dbReference type="ARBA" id="ARBA00022741"/>
    </source>
</evidence>
<evidence type="ECO:0000313" key="22">
    <source>
        <dbReference type="Proteomes" id="UP001152799"/>
    </source>
</evidence>
<dbReference type="SUPFAM" id="SSF47323">
    <property type="entry name" value="Anticodon-binding domain of a subclass of class I aminoacyl-tRNA synthetases"/>
    <property type="match status" value="1"/>
</dbReference>
<evidence type="ECO:0000256" key="14">
    <source>
        <dbReference type="ARBA" id="ARBA00048359"/>
    </source>
</evidence>
<comment type="subunit">
    <text evidence="15">Part of a multisubunit complex that groups tRNA ligases for Arg (RARS1), Asp (DARS1), Gln (QARS1), Ile (IARS1), Leu (LARS1), Lys (KARS1), Met (MARS1) the bifunctional ligase for Glu and Pro (EPRS1) and the auxiliary subunits AIMP1/p43, AIMP2/p38 and EEF1E1/p18.</text>
</comment>
<keyword evidence="8 17" id="KW-0547">Nucleotide-binding</keyword>
<keyword evidence="11" id="KW-0007">Acetylation</keyword>
<evidence type="ECO:0000256" key="9">
    <source>
        <dbReference type="ARBA" id="ARBA00022840"/>
    </source>
</evidence>
<keyword evidence="6" id="KW-0597">Phosphoprotein</keyword>
<evidence type="ECO:0000256" key="11">
    <source>
        <dbReference type="ARBA" id="ARBA00022990"/>
    </source>
</evidence>
<dbReference type="InterPro" id="IPR033709">
    <property type="entry name" value="Anticodon_Ile_ABEc"/>
</dbReference>
<dbReference type="InterPro" id="IPR057033">
    <property type="entry name" value="Ubiquitin_IARS1"/>
</dbReference>
<dbReference type="EC" id="6.1.1.5" evidence="4"/>
<keyword evidence="5" id="KW-0963">Cytoplasm</keyword>
<name>A0A9N9MXX5_9CUCU</name>
<dbReference type="InterPro" id="IPR002301">
    <property type="entry name" value="Ile-tRNA-ligase"/>
</dbReference>
<comment type="catalytic activity">
    <reaction evidence="14">
        <text>tRNA(Ile) + L-isoleucine + ATP = L-isoleucyl-tRNA(Ile) + AMP + diphosphate</text>
        <dbReference type="Rhea" id="RHEA:11060"/>
        <dbReference type="Rhea" id="RHEA-COMP:9666"/>
        <dbReference type="Rhea" id="RHEA-COMP:9695"/>
        <dbReference type="ChEBI" id="CHEBI:30616"/>
        <dbReference type="ChEBI" id="CHEBI:33019"/>
        <dbReference type="ChEBI" id="CHEBI:58045"/>
        <dbReference type="ChEBI" id="CHEBI:78442"/>
        <dbReference type="ChEBI" id="CHEBI:78528"/>
        <dbReference type="ChEBI" id="CHEBI:456215"/>
        <dbReference type="EC" id="6.1.1.5"/>
    </reaction>
</comment>